<evidence type="ECO:0000256" key="2">
    <source>
        <dbReference type="ARBA" id="ARBA00022642"/>
    </source>
</evidence>
<dbReference type="FunFam" id="3.40.50.850:FF:000006">
    <property type="entry name" value="Bifunctional pyrazinamidase/nicotinamidase"/>
    <property type="match status" value="1"/>
</dbReference>
<evidence type="ECO:0000256" key="3">
    <source>
        <dbReference type="ARBA" id="ARBA00022723"/>
    </source>
</evidence>
<evidence type="ECO:0000256" key="1">
    <source>
        <dbReference type="ARBA" id="ARBA00006336"/>
    </source>
</evidence>
<protein>
    <recommendedName>
        <fullName evidence="8">Nicotinamidase</fullName>
        <ecNumber evidence="6">3.5.1.19</ecNumber>
    </recommendedName>
    <alternativeName>
        <fullName evidence="7">Nicotinamide deamidase</fullName>
    </alternativeName>
</protein>
<dbReference type="SUPFAM" id="SSF52499">
    <property type="entry name" value="Isochorismatase-like hydrolases"/>
    <property type="match status" value="1"/>
</dbReference>
<comment type="pathway">
    <text evidence="5">Cofactor biosynthesis; nicotinate biosynthesis; nicotinate from nicotinamide: step 1/1.</text>
</comment>
<dbReference type="EMBL" id="CP132942">
    <property type="protein sequence ID" value="XCB32389.1"/>
    <property type="molecule type" value="Genomic_DNA"/>
</dbReference>
<evidence type="ECO:0000256" key="7">
    <source>
        <dbReference type="ARBA" id="ARBA00043224"/>
    </source>
</evidence>
<dbReference type="GO" id="GO:0019363">
    <property type="term" value="P:pyridine nucleotide biosynthetic process"/>
    <property type="evidence" value="ECO:0007669"/>
    <property type="project" value="UniProtKB-KW"/>
</dbReference>
<keyword evidence="3" id="KW-0479">Metal-binding</keyword>
<dbReference type="Pfam" id="PF00857">
    <property type="entry name" value="Isochorismatase"/>
    <property type="match status" value="1"/>
</dbReference>
<dbReference type="GO" id="GO:0008936">
    <property type="term" value="F:nicotinamidase activity"/>
    <property type="evidence" value="ECO:0007669"/>
    <property type="project" value="UniProtKB-EC"/>
</dbReference>
<dbReference type="PANTHER" id="PTHR11080">
    <property type="entry name" value="PYRAZINAMIDASE/NICOTINAMIDASE"/>
    <property type="match status" value="1"/>
</dbReference>
<reference evidence="10" key="1">
    <citation type="submission" date="2023-08" db="EMBL/GenBank/DDBJ databases">
        <authorList>
            <person name="Messyasz A."/>
            <person name="Mannisto M.K."/>
            <person name="Kerkhof L.J."/>
            <person name="Haggblom M."/>
        </authorList>
    </citation>
    <scope>NUCLEOTIDE SEQUENCE</scope>
    <source>
        <strain evidence="10">X5P6</strain>
    </source>
</reference>
<dbReference type="RefSeq" id="WP_353063234.1">
    <property type="nucleotide sequence ID" value="NZ_CP132942.1"/>
</dbReference>
<dbReference type="CDD" id="cd01011">
    <property type="entry name" value="nicotinamidase"/>
    <property type="match status" value="1"/>
</dbReference>
<dbReference type="KEGG" id="tpsc:RBB77_18390"/>
<dbReference type="PANTHER" id="PTHR11080:SF2">
    <property type="entry name" value="LD05707P"/>
    <property type="match status" value="1"/>
</dbReference>
<dbReference type="InterPro" id="IPR000868">
    <property type="entry name" value="Isochorismatase-like_dom"/>
</dbReference>
<evidence type="ECO:0000256" key="8">
    <source>
        <dbReference type="ARBA" id="ARBA00072277"/>
    </source>
</evidence>
<proteinExistence type="inferred from homology"/>
<dbReference type="InterPro" id="IPR036380">
    <property type="entry name" value="Isochorismatase-like_sf"/>
</dbReference>
<dbReference type="Gene3D" id="3.40.50.850">
    <property type="entry name" value="Isochorismatase-like"/>
    <property type="match status" value="1"/>
</dbReference>
<gene>
    <name evidence="10" type="primary">pncA</name>
    <name evidence="10" type="ORF">RBB77_18390</name>
</gene>
<dbReference type="GO" id="GO:0046872">
    <property type="term" value="F:metal ion binding"/>
    <property type="evidence" value="ECO:0007669"/>
    <property type="project" value="UniProtKB-KW"/>
</dbReference>
<evidence type="ECO:0000256" key="6">
    <source>
        <dbReference type="ARBA" id="ARBA00039017"/>
    </source>
</evidence>
<feature type="domain" description="Isochorismatase-like" evidence="9">
    <location>
        <begin position="10"/>
        <end position="180"/>
    </location>
</feature>
<sequence length="211" mass="23284">MPITLGPQDALLVIDVQNDFMPGGALPIKDGDSVVPLINTLAKKFDHVVLTQDWHPPEHISFATTHDQRPYETVKVAYGSQTLWPEHVLQHTEGAAFHPALHIPHAEVILRKGFRRHIDSYSAFLENDHTTPTGLAGYLRERNLSRLFLCGLAYDFCVRYSALDGIAHGFEIIVVEDATRPVDLPGSISGTNAAFAQANIPRIQSTELLGC</sequence>
<organism evidence="10">
    <name type="scientific">Tunturiibacter psychrotolerans</name>
    <dbReference type="NCBI Taxonomy" id="3069686"/>
    <lineage>
        <taxon>Bacteria</taxon>
        <taxon>Pseudomonadati</taxon>
        <taxon>Acidobacteriota</taxon>
        <taxon>Terriglobia</taxon>
        <taxon>Terriglobales</taxon>
        <taxon>Acidobacteriaceae</taxon>
        <taxon>Tunturiibacter</taxon>
    </lineage>
</organism>
<accession>A0AAU7ZMZ9</accession>
<keyword evidence="4 10" id="KW-0378">Hydrolase</keyword>
<dbReference type="EC" id="3.5.1.19" evidence="6"/>
<name>A0AAU7ZMZ9_9BACT</name>
<evidence type="ECO:0000259" key="9">
    <source>
        <dbReference type="Pfam" id="PF00857"/>
    </source>
</evidence>
<dbReference type="AlphaFoldDB" id="A0AAU7ZMZ9"/>
<dbReference type="NCBIfam" id="NF008623">
    <property type="entry name" value="PRK11609.1"/>
    <property type="match status" value="1"/>
</dbReference>
<keyword evidence="2" id="KW-0662">Pyridine nucleotide biosynthesis</keyword>
<evidence type="ECO:0000313" key="10">
    <source>
        <dbReference type="EMBL" id="XCB32389.1"/>
    </source>
</evidence>
<evidence type="ECO:0000256" key="4">
    <source>
        <dbReference type="ARBA" id="ARBA00022801"/>
    </source>
</evidence>
<evidence type="ECO:0000256" key="5">
    <source>
        <dbReference type="ARBA" id="ARBA00037900"/>
    </source>
</evidence>
<comment type="similarity">
    <text evidence="1">Belongs to the isochorismatase family.</text>
</comment>
<reference evidence="10" key="2">
    <citation type="journal article" date="2024" name="Environ. Microbiol.">
        <title>Genome analysis and description of Tunturibacter gen. nov. expands the diversity of Terriglobia in tundra soils.</title>
        <authorList>
            <person name="Messyasz A."/>
            <person name="Mannisto M.K."/>
            <person name="Kerkhof L.J."/>
            <person name="Haggblom M.M."/>
        </authorList>
    </citation>
    <scope>NUCLEOTIDE SEQUENCE</scope>
    <source>
        <strain evidence="10">X5P6</strain>
    </source>
</reference>
<dbReference type="InterPro" id="IPR052347">
    <property type="entry name" value="Isochorismatase_Nicotinamidase"/>
</dbReference>